<feature type="region of interest" description="Disordered" evidence="1">
    <location>
        <begin position="215"/>
        <end position="235"/>
    </location>
</feature>
<protein>
    <submittedName>
        <fullName evidence="3">Uncharacterized protein</fullName>
    </submittedName>
</protein>
<feature type="region of interest" description="Disordered" evidence="1">
    <location>
        <begin position="72"/>
        <end position="105"/>
    </location>
</feature>
<dbReference type="EMBL" id="KB445815">
    <property type="protein sequence ID" value="EMD31826.1"/>
    <property type="molecule type" value="Genomic_DNA"/>
</dbReference>
<accession>M2QZ60</accession>
<reference evidence="3 4" key="1">
    <citation type="journal article" date="2012" name="Proc. Natl. Acad. Sci. U.S.A.">
        <title>Comparative genomics of Ceriporiopsis subvermispora and Phanerochaete chrysosporium provide insight into selective ligninolysis.</title>
        <authorList>
            <person name="Fernandez-Fueyo E."/>
            <person name="Ruiz-Duenas F.J."/>
            <person name="Ferreira P."/>
            <person name="Floudas D."/>
            <person name="Hibbett D.S."/>
            <person name="Canessa P."/>
            <person name="Larrondo L.F."/>
            <person name="James T.Y."/>
            <person name="Seelenfreund D."/>
            <person name="Lobos S."/>
            <person name="Polanco R."/>
            <person name="Tello M."/>
            <person name="Honda Y."/>
            <person name="Watanabe T."/>
            <person name="Watanabe T."/>
            <person name="Ryu J.S."/>
            <person name="Kubicek C.P."/>
            <person name="Schmoll M."/>
            <person name="Gaskell J."/>
            <person name="Hammel K.E."/>
            <person name="St John F.J."/>
            <person name="Vanden Wymelenberg A."/>
            <person name="Sabat G."/>
            <person name="Splinter BonDurant S."/>
            <person name="Syed K."/>
            <person name="Yadav J.S."/>
            <person name="Doddapaneni H."/>
            <person name="Subramanian V."/>
            <person name="Lavin J.L."/>
            <person name="Oguiza J.A."/>
            <person name="Perez G."/>
            <person name="Pisabarro A.G."/>
            <person name="Ramirez L."/>
            <person name="Santoyo F."/>
            <person name="Master E."/>
            <person name="Coutinho P.M."/>
            <person name="Henrissat B."/>
            <person name="Lombard V."/>
            <person name="Magnuson J.K."/>
            <person name="Kuees U."/>
            <person name="Hori C."/>
            <person name="Igarashi K."/>
            <person name="Samejima M."/>
            <person name="Held B.W."/>
            <person name="Barry K.W."/>
            <person name="LaButti K.M."/>
            <person name="Lapidus A."/>
            <person name="Lindquist E.A."/>
            <person name="Lucas S.M."/>
            <person name="Riley R."/>
            <person name="Salamov A.A."/>
            <person name="Hoffmeister D."/>
            <person name="Schwenk D."/>
            <person name="Hadar Y."/>
            <person name="Yarden O."/>
            <person name="de Vries R.P."/>
            <person name="Wiebenga A."/>
            <person name="Stenlid J."/>
            <person name="Eastwood D."/>
            <person name="Grigoriev I.V."/>
            <person name="Berka R.M."/>
            <person name="Blanchette R.A."/>
            <person name="Kersten P."/>
            <person name="Martinez A.T."/>
            <person name="Vicuna R."/>
            <person name="Cullen D."/>
        </authorList>
    </citation>
    <scope>NUCLEOTIDE SEQUENCE [LARGE SCALE GENOMIC DNA]</scope>
    <source>
        <strain evidence="3 4">B</strain>
    </source>
</reference>
<keyword evidence="2" id="KW-0812">Transmembrane</keyword>
<dbReference type="AlphaFoldDB" id="M2QZ60"/>
<dbReference type="OrthoDB" id="10569889at2759"/>
<feature type="transmembrane region" description="Helical" evidence="2">
    <location>
        <begin position="146"/>
        <end position="169"/>
    </location>
</feature>
<keyword evidence="4" id="KW-1185">Reference proteome</keyword>
<evidence type="ECO:0000313" key="3">
    <source>
        <dbReference type="EMBL" id="EMD31826.1"/>
    </source>
</evidence>
<dbReference type="HOGENOM" id="CLU_1106989_0_0_1"/>
<evidence type="ECO:0000256" key="2">
    <source>
        <dbReference type="SAM" id="Phobius"/>
    </source>
</evidence>
<keyword evidence="2" id="KW-0472">Membrane</keyword>
<organism evidence="3 4">
    <name type="scientific">Ceriporiopsis subvermispora (strain B)</name>
    <name type="common">White-rot fungus</name>
    <name type="synonym">Gelatoporia subvermispora</name>
    <dbReference type="NCBI Taxonomy" id="914234"/>
    <lineage>
        <taxon>Eukaryota</taxon>
        <taxon>Fungi</taxon>
        <taxon>Dikarya</taxon>
        <taxon>Basidiomycota</taxon>
        <taxon>Agaricomycotina</taxon>
        <taxon>Agaricomycetes</taxon>
        <taxon>Polyporales</taxon>
        <taxon>Gelatoporiaceae</taxon>
        <taxon>Gelatoporia</taxon>
    </lineage>
</organism>
<name>M2QZ60_CERS8</name>
<keyword evidence="2" id="KW-1133">Transmembrane helix</keyword>
<evidence type="ECO:0000313" key="4">
    <source>
        <dbReference type="Proteomes" id="UP000016930"/>
    </source>
</evidence>
<sequence length="251" mass="26102">MVVVAVCEHCGLPMRPEQRNLAGVKLPCARVYHIACLESLSRARARARGLTAAPSEGDHYCTTVLRDPCHPENDVSSVGDYEGHECDDPPPPYTPRPGQSSTSITSALAQAQEDAQPGFLAAVVPPQPLQAQRPESRQSHKNGREVVLFVGGAVAGAAIVSLVTGPLLLCLGVGTATPVLGGTTAIAKIATSIPAARNVVTVAAGLVGTVVSMGNSTSTGSHRRRRSAHNHITSANTADFSNLRGRLTPLV</sequence>
<gene>
    <name evidence="3" type="ORF">CERSUDRAFT_119395</name>
</gene>
<dbReference type="Proteomes" id="UP000016930">
    <property type="component" value="Unassembled WGS sequence"/>
</dbReference>
<proteinExistence type="predicted"/>
<evidence type="ECO:0000256" key="1">
    <source>
        <dbReference type="SAM" id="MobiDB-lite"/>
    </source>
</evidence>